<dbReference type="EMBL" id="FWZX01000033">
    <property type="protein sequence ID" value="SMF74379.1"/>
    <property type="molecule type" value="Genomic_DNA"/>
</dbReference>
<evidence type="ECO:0000313" key="2">
    <source>
        <dbReference type="EMBL" id="SMF74379.1"/>
    </source>
</evidence>
<reference evidence="2 3" key="1">
    <citation type="submission" date="2017-04" db="EMBL/GenBank/DDBJ databases">
        <authorList>
            <person name="Afonso C.L."/>
            <person name="Miller P.J."/>
            <person name="Scott M.A."/>
            <person name="Spackman E."/>
            <person name="Goraichik I."/>
            <person name="Dimitrov K.M."/>
            <person name="Suarez D.L."/>
            <person name="Swayne D.E."/>
        </authorList>
    </citation>
    <scope>NUCLEOTIDE SEQUENCE [LARGE SCALE GENOMIC DNA]</scope>
    <source>
        <strain evidence="2 3">USBA 355</strain>
    </source>
</reference>
<dbReference type="Gene3D" id="1.10.530.10">
    <property type="match status" value="1"/>
</dbReference>
<accession>A0A1Y6CRP6</accession>
<dbReference type="InterPro" id="IPR053195">
    <property type="entry name" value="Bax-like"/>
</dbReference>
<dbReference type="GO" id="GO:0004040">
    <property type="term" value="F:amidase activity"/>
    <property type="evidence" value="ECO:0007669"/>
    <property type="project" value="InterPro"/>
</dbReference>
<organism evidence="2 3">
    <name type="scientific">Tistlia consotensis USBA 355</name>
    <dbReference type="NCBI Taxonomy" id="560819"/>
    <lineage>
        <taxon>Bacteria</taxon>
        <taxon>Pseudomonadati</taxon>
        <taxon>Pseudomonadota</taxon>
        <taxon>Alphaproteobacteria</taxon>
        <taxon>Rhodospirillales</taxon>
        <taxon>Rhodovibrionaceae</taxon>
        <taxon>Tistlia</taxon>
    </lineage>
</organism>
<dbReference type="PANTHER" id="PTHR40572:SF1">
    <property type="entry name" value="PROTEIN BAX"/>
    <property type="match status" value="1"/>
</dbReference>
<dbReference type="Pfam" id="PF01832">
    <property type="entry name" value="Glucosaminidase"/>
    <property type="match status" value="1"/>
</dbReference>
<feature type="domain" description="Mannosyl-glycoprotein endo-beta-N-acetylglucosamidase-like" evidence="1">
    <location>
        <begin position="187"/>
        <end position="307"/>
    </location>
</feature>
<gene>
    <name evidence="2" type="ORF">SAMN05428998_13313</name>
</gene>
<dbReference type="PANTHER" id="PTHR40572">
    <property type="entry name" value="PROTEIN BAX"/>
    <property type="match status" value="1"/>
</dbReference>
<evidence type="ECO:0000313" key="3">
    <source>
        <dbReference type="Proteomes" id="UP000192917"/>
    </source>
</evidence>
<protein>
    <submittedName>
        <fullName evidence="2">Bax protein</fullName>
    </submittedName>
</protein>
<dbReference type="AlphaFoldDB" id="A0A1Y6CRP6"/>
<dbReference type="Proteomes" id="UP000192917">
    <property type="component" value="Unassembled WGS sequence"/>
</dbReference>
<sequence length="328" mass="36560">MGKTRLASGLGLGALVAIVWLFAGQASASDHREADRHRGLEEAGEQLGIQWFSPYAHGTEDRPVRIDPSDAAGLNALFRRQGFLMSGVRDGALAVPRLYVTRLPGDLRKLRQVEQRKQLFLRAVLPLILMNNERLRAERGRLLSIKERRQSGRAISAGDQNWLAGMADDYDTAPDDLDALLLKVDLVPVSLALAQAILESGWGTSRFAVKGNALFGETAPVGNGPHMVKRDGTNVRFRAFPDLMESVRSYMHNLNTHPAYRAFRKRRAAERAEGLVPSAKRLLPTLDSYAELPGYLRRIRGLIHSNRLDQLEGAHLDRNWFASRPLNF</sequence>
<dbReference type="STRING" id="560819.SAMN05428998_13313"/>
<dbReference type="InterPro" id="IPR002901">
    <property type="entry name" value="MGlyc_endo_b_GlcNAc-like_dom"/>
</dbReference>
<name>A0A1Y6CRP6_9PROT</name>
<dbReference type="RefSeq" id="WP_085125793.1">
    <property type="nucleotide sequence ID" value="NZ_FWZX01000033.1"/>
</dbReference>
<proteinExistence type="predicted"/>
<keyword evidence="3" id="KW-1185">Reference proteome</keyword>
<evidence type="ECO:0000259" key="1">
    <source>
        <dbReference type="Pfam" id="PF01832"/>
    </source>
</evidence>